<dbReference type="Pfam" id="PF13193">
    <property type="entry name" value="AMP-binding_C"/>
    <property type="match status" value="1"/>
</dbReference>
<dbReference type="FunFam" id="3.30.300.30:FF:000008">
    <property type="entry name" value="2,3-dihydroxybenzoate-AMP ligase"/>
    <property type="match status" value="1"/>
</dbReference>
<dbReference type="InterPro" id="IPR025110">
    <property type="entry name" value="AMP-bd_C"/>
</dbReference>
<comment type="caution">
    <text evidence="5">The sequence shown here is derived from an EMBL/GenBank/DDBJ whole genome shotgun (WGS) entry which is preliminary data.</text>
</comment>
<dbReference type="AlphaFoldDB" id="A0A4V2FQU0"/>
<dbReference type="PROSITE" id="PS00455">
    <property type="entry name" value="AMP_BINDING"/>
    <property type="match status" value="1"/>
</dbReference>
<accession>A0A4V2FQU0</accession>
<keyword evidence="2" id="KW-0436">Ligase</keyword>
<gene>
    <name evidence="5" type="ORF">EV383_2908</name>
</gene>
<dbReference type="InterPro" id="IPR020845">
    <property type="entry name" value="AMP-binding_CS"/>
</dbReference>
<reference evidence="5 6" key="1">
    <citation type="submission" date="2019-02" db="EMBL/GenBank/DDBJ databases">
        <title>Sequencing the genomes of 1000 actinobacteria strains.</title>
        <authorList>
            <person name="Klenk H.-P."/>
        </authorList>
    </citation>
    <scope>NUCLEOTIDE SEQUENCE [LARGE SCALE GENOMIC DNA]</scope>
    <source>
        <strain evidence="5 6">DSM 45779</strain>
    </source>
</reference>
<comment type="similarity">
    <text evidence="1">Belongs to the ATP-dependent AMP-binding enzyme family.</text>
</comment>
<protein>
    <submittedName>
        <fullName evidence="5">Fatty-acyl-CoA synthase/long-chain acyl-CoA synthetase</fullName>
    </submittedName>
</protein>
<proteinExistence type="inferred from homology"/>
<sequence>MASSGSANETGRVTGRGMTMSDLLARHARTRPDAVALRDARVSRSYTELDDRVTRLANALLERGAGHGERVAVLGLNSVEVVEAYLATLRTGAICVPVNFRLVADEIAYALDDSGAVVVVCDTAFGPSVEKARESAPSVRSVITIGDGPEPLENVLATASDVYSEADVADDDPAFIMYTSGTTGRPKGAVLTHRNLLLHAFSQIAHLGIGSDDKVWLSGAPLFHIAGLAGMIPPLITGGRTIIASSGGFDPAGTIALLERESVSSCFFVPAQWAAMCAVPNIGDRDLSALRRISWGAAPASTSLLRTMIDTFPQANVITAFGQTECSPVTCTLRGEDAIRKIGSIGTPMVNVEVRVVDDEMNDVRPGDVGEIVYRGPTVMKEYWNKPAETAEAFRGGWFHSGDLVREDADGYYYVVDRKKDMIISGGENIYCAEVENVLAGHPKVADVALIGVPHPKWGETPLAVLVAADPADPPTGPEIEEFCRERLAAYKRPTQVTVLPELPRNPSGKVLKTRLREENRAGSLVSEPAV</sequence>
<evidence type="ECO:0000256" key="2">
    <source>
        <dbReference type="ARBA" id="ARBA00022598"/>
    </source>
</evidence>
<dbReference type="PANTHER" id="PTHR43767:SF1">
    <property type="entry name" value="NONRIBOSOMAL PEPTIDE SYNTHASE PES1 (EUROFUNG)-RELATED"/>
    <property type="match status" value="1"/>
</dbReference>
<dbReference type="InterPro" id="IPR042099">
    <property type="entry name" value="ANL_N_sf"/>
</dbReference>
<evidence type="ECO:0000259" key="3">
    <source>
        <dbReference type="Pfam" id="PF00501"/>
    </source>
</evidence>
<dbReference type="Gene3D" id="3.30.300.30">
    <property type="match status" value="1"/>
</dbReference>
<dbReference type="PANTHER" id="PTHR43767">
    <property type="entry name" value="LONG-CHAIN-FATTY-ACID--COA LIGASE"/>
    <property type="match status" value="1"/>
</dbReference>
<dbReference type="GO" id="GO:0016878">
    <property type="term" value="F:acid-thiol ligase activity"/>
    <property type="evidence" value="ECO:0007669"/>
    <property type="project" value="UniProtKB-ARBA"/>
</dbReference>
<dbReference type="InterPro" id="IPR050237">
    <property type="entry name" value="ATP-dep_AMP-bd_enzyme"/>
</dbReference>
<evidence type="ECO:0000313" key="6">
    <source>
        <dbReference type="Proteomes" id="UP000291591"/>
    </source>
</evidence>
<dbReference type="NCBIfam" id="NF004837">
    <property type="entry name" value="PRK06187.1"/>
    <property type="match status" value="1"/>
</dbReference>
<dbReference type="Gene3D" id="3.40.50.12780">
    <property type="entry name" value="N-terminal domain of ligase-like"/>
    <property type="match status" value="1"/>
</dbReference>
<dbReference type="SUPFAM" id="SSF56801">
    <property type="entry name" value="Acetyl-CoA synthetase-like"/>
    <property type="match status" value="1"/>
</dbReference>
<dbReference type="PRINTS" id="PR00154">
    <property type="entry name" value="AMPBINDING"/>
</dbReference>
<dbReference type="CDD" id="cd17631">
    <property type="entry name" value="FACL_FadD13-like"/>
    <property type="match status" value="1"/>
</dbReference>
<dbReference type="InterPro" id="IPR000873">
    <property type="entry name" value="AMP-dep_synth/lig_dom"/>
</dbReference>
<dbReference type="Pfam" id="PF00501">
    <property type="entry name" value="AMP-binding"/>
    <property type="match status" value="1"/>
</dbReference>
<evidence type="ECO:0000259" key="4">
    <source>
        <dbReference type="Pfam" id="PF13193"/>
    </source>
</evidence>
<organism evidence="5 6">
    <name type="scientific">Pseudonocardia sediminis</name>
    <dbReference type="NCBI Taxonomy" id="1397368"/>
    <lineage>
        <taxon>Bacteria</taxon>
        <taxon>Bacillati</taxon>
        <taxon>Actinomycetota</taxon>
        <taxon>Actinomycetes</taxon>
        <taxon>Pseudonocardiales</taxon>
        <taxon>Pseudonocardiaceae</taxon>
        <taxon>Pseudonocardia</taxon>
    </lineage>
</organism>
<dbReference type="Proteomes" id="UP000291591">
    <property type="component" value="Unassembled WGS sequence"/>
</dbReference>
<evidence type="ECO:0000256" key="1">
    <source>
        <dbReference type="ARBA" id="ARBA00006432"/>
    </source>
</evidence>
<dbReference type="EMBL" id="SHKL01000001">
    <property type="protein sequence ID" value="RZT86020.1"/>
    <property type="molecule type" value="Genomic_DNA"/>
</dbReference>
<dbReference type="InterPro" id="IPR045851">
    <property type="entry name" value="AMP-bd_C_sf"/>
</dbReference>
<name>A0A4V2FQU0_PSEST</name>
<feature type="domain" description="AMP-dependent synthetase/ligase" evidence="3">
    <location>
        <begin position="25"/>
        <end position="384"/>
    </location>
</feature>
<keyword evidence="6" id="KW-1185">Reference proteome</keyword>
<dbReference type="RefSeq" id="WP_341273728.1">
    <property type="nucleotide sequence ID" value="NZ_SHKL01000001.1"/>
</dbReference>
<dbReference type="InterPro" id="IPR020459">
    <property type="entry name" value="AMP-binding"/>
</dbReference>
<feature type="domain" description="AMP-binding enzyme C-terminal" evidence="4">
    <location>
        <begin position="434"/>
        <end position="510"/>
    </location>
</feature>
<evidence type="ECO:0000313" key="5">
    <source>
        <dbReference type="EMBL" id="RZT86020.1"/>
    </source>
</evidence>